<protein>
    <submittedName>
        <fullName evidence="2">Uncharacterized protein</fullName>
    </submittedName>
</protein>
<evidence type="ECO:0000256" key="1">
    <source>
        <dbReference type="SAM" id="SignalP"/>
    </source>
</evidence>
<evidence type="ECO:0000313" key="2">
    <source>
        <dbReference type="EMBL" id="NYT50908.1"/>
    </source>
</evidence>
<keyword evidence="1" id="KW-0732">Signal</keyword>
<dbReference type="EMBL" id="JACCEM010000009">
    <property type="protein sequence ID" value="NYT50908.1"/>
    <property type="molecule type" value="Genomic_DNA"/>
</dbReference>
<accession>A0A853G0W8</accession>
<evidence type="ECO:0000313" key="3">
    <source>
        <dbReference type="Proteomes" id="UP000559809"/>
    </source>
</evidence>
<comment type="caution">
    <text evidence="2">The sequence shown here is derived from an EMBL/GenBank/DDBJ whole genome shotgun (WGS) entry which is preliminary data.</text>
</comment>
<dbReference type="AlphaFoldDB" id="A0A853G0W8"/>
<organism evidence="2 3">
    <name type="scientific">Parapusillimonas granuli</name>
    <dbReference type="NCBI Taxonomy" id="380911"/>
    <lineage>
        <taxon>Bacteria</taxon>
        <taxon>Pseudomonadati</taxon>
        <taxon>Pseudomonadota</taxon>
        <taxon>Betaproteobacteria</taxon>
        <taxon>Burkholderiales</taxon>
        <taxon>Alcaligenaceae</taxon>
        <taxon>Parapusillimonas</taxon>
    </lineage>
</organism>
<gene>
    <name evidence="2" type="ORF">H0A72_16470</name>
</gene>
<dbReference type="PROSITE" id="PS51257">
    <property type="entry name" value="PROKAR_LIPOPROTEIN"/>
    <property type="match status" value="1"/>
</dbReference>
<dbReference type="Proteomes" id="UP000559809">
    <property type="component" value="Unassembled WGS sequence"/>
</dbReference>
<name>A0A853G0W8_9BURK</name>
<reference evidence="2 3" key="1">
    <citation type="submission" date="2020-07" db="EMBL/GenBank/DDBJ databases">
        <title>Taxonomic revisions and descriptions of new bacterial species based on genomic comparisons in the high-G+C-content subgroup of the family Alcaligenaceae.</title>
        <authorList>
            <person name="Szabo A."/>
            <person name="Felfoldi T."/>
        </authorList>
    </citation>
    <scope>NUCLEOTIDE SEQUENCE [LARGE SCALE GENOMIC DNA]</scope>
    <source>
        <strain evidence="2 3">LMG 24012</strain>
    </source>
</reference>
<keyword evidence="3" id="KW-1185">Reference proteome</keyword>
<dbReference type="RefSeq" id="WP_180157316.1">
    <property type="nucleotide sequence ID" value="NZ_JACCEM010000009.1"/>
</dbReference>
<proteinExistence type="predicted"/>
<feature type="chain" id="PRO_5032704901" evidence="1">
    <location>
        <begin position="32"/>
        <end position="137"/>
    </location>
</feature>
<feature type="signal peptide" evidence="1">
    <location>
        <begin position="1"/>
        <end position="31"/>
    </location>
</feature>
<sequence>MSQARTTTLSRTLYGMLAAAACLAVTLPAAAQSAPSAADAQAQYRLDVERCNAGQTSQDKATCLREAGAALEEARRNRLMRNDASYTANQTARCESLPVGQREDCRLQMSGQNTRVQGSVDGGGILRETTITIPASQ</sequence>